<dbReference type="SUPFAM" id="SSF56112">
    <property type="entry name" value="Protein kinase-like (PK-like)"/>
    <property type="match status" value="1"/>
</dbReference>
<dbReference type="Pfam" id="PF17667">
    <property type="entry name" value="Pkinase_fungal"/>
    <property type="match status" value="1"/>
</dbReference>
<dbReference type="InParanoid" id="A0A5C3P5Y4"/>
<reference evidence="2 3" key="1">
    <citation type="journal article" date="2019" name="Nat. Ecol. Evol.">
        <title>Megaphylogeny resolves global patterns of mushroom evolution.</title>
        <authorList>
            <person name="Varga T."/>
            <person name="Krizsan K."/>
            <person name="Foldi C."/>
            <person name="Dima B."/>
            <person name="Sanchez-Garcia M."/>
            <person name="Sanchez-Ramirez S."/>
            <person name="Szollosi G.J."/>
            <person name="Szarkandi J.G."/>
            <person name="Papp V."/>
            <person name="Albert L."/>
            <person name="Andreopoulos W."/>
            <person name="Angelini C."/>
            <person name="Antonin V."/>
            <person name="Barry K.W."/>
            <person name="Bougher N.L."/>
            <person name="Buchanan P."/>
            <person name="Buyck B."/>
            <person name="Bense V."/>
            <person name="Catcheside P."/>
            <person name="Chovatia M."/>
            <person name="Cooper J."/>
            <person name="Damon W."/>
            <person name="Desjardin D."/>
            <person name="Finy P."/>
            <person name="Geml J."/>
            <person name="Haridas S."/>
            <person name="Hughes K."/>
            <person name="Justo A."/>
            <person name="Karasinski D."/>
            <person name="Kautmanova I."/>
            <person name="Kiss B."/>
            <person name="Kocsube S."/>
            <person name="Kotiranta H."/>
            <person name="LaButti K.M."/>
            <person name="Lechner B.E."/>
            <person name="Liimatainen K."/>
            <person name="Lipzen A."/>
            <person name="Lukacs Z."/>
            <person name="Mihaltcheva S."/>
            <person name="Morgado L.N."/>
            <person name="Niskanen T."/>
            <person name="Noordeloos M.E."/>
            <person name="Ohm R.A."/>
            <person name="Ortiz-Santana B."/>
            <person name="Ovrebo C."/>
            <person name="Racz N."/>
            <person name="Riley R."/>
            <person name="Savchenko A."/>
            <person name="Shiryaev A."/>
            <person name="Soop K."/>
            <person name="Spirin V."/>
            <person name="Szebenyi C."/>
            <person name="Tomsovsky M."/>
            <person name="Tulloss R.E."/>
            <person name="Uehling J."/>
            <person name="Grigoriev I.V."/>
            <person name="Vagvolgyi C."/>
            <person name="Papp T."/>
            <person name="Martin F.M."/>
            <person name="Miettinen O."/>
            <person name="Hibbett D.S."/>
            <person name="Nagy L.G."/>
        </authorList>
    </citation>
    <scope>NUCLEOTIDE SEQUENCE [LARGE SCALE GENOMIC DNA]</scope>
    <source>
        <strain evidence="2 3">HHB13444</strain>
    </source>
</reference>
<evidence type="ECO:0000259" key="1">
    <source>
        <dbReference type="PROSITE" id="PS50011"/>
    </source>
</evidence>
<dbReference type="Proteomes" id="UP000308197">
    <property type="component" value="Unassembled WGS sequence"/>
</dbReference>
<dbReference type="EMBL" id="ML211637">
    <property type="protein sequence ID" value="TFK81213.1"/>
    <property type="molecule type" value="Genomic_DNA"/>
</dbReference>
<gene>
    <name evidence="2" type="ORF">K466DRAFT_444058</name>
</gene>
<dbReference type="InterPro" id="IPR000719">
    <property type="entry name" value="Prot_kinase_dom"/>
</dbReference>
<evidence type="ECO:0000313" key="2">
    <source>
        <dbReference type="EMBL" id="TFK81213.1"/>
    </source>
</evidence>
<protein>
    <recommendedName>
        <fullName evidence="1">Protein kinase domain-containing protein</fullName>
    </recommendedName>
</protein>
<evidence type="ECO:0000313" key="3">
    <source>
        <dbReference type="Proteomes" id="UP000308197"/>
    </source>
</evidence>
<feature type="non-terminal residue" evidence="2">
    <location>
        <position position="123"/>
    </location>
</feature>
<accession>A0A5C3P5Y4</accession>
<dbReference type="InterPro" id="IPR040976">
    <property type="entry name" value="Pkinase_fungal"/>
</dbReference>
<sequence>IHRDVSGGNILILPCIVTSEAGRRFMIWIGILTDWELAKGLSDERKPRQPERTGTWQYMSVALLNRPTKAVEIPDDLESLFYVLLYHAVRYLKSNCASVPTWLEEFFDVFSYRDGAYECGARK</sequence>
<dbReference type="Gene3D" id="1.10.510.10">
    <property type="entry name" value="Transferase(Phosphotransferase) domain 1"/>
    <property type="match status" value="1"/>
</dbReference>
<dbReference type="InterPro" id="IPR011009">
    <property type="entry name" value="Kinase-like_dom_sf"/>
</dbReference>
<dbReference type="GO" id="GO:0004672">
    <property type="term" value="F:protein kinase activity"/>
    <property type="evidence" value="ECO:0007669"/>
    <property type="project" value="InterPro"/>
</dbReference>
<proteinExistence type="predicted"/>
<keyword evidence="3" id="KW-1185">Reference proteome</keyword>
<feature type="domain" description="Protein kinase" evidence="1">
    <location>
        <begin position="1"/>
        <end position="123"/>
    </location>
</feature>
<organism evidence="2 3">
    <name type="scientific">Polyporus arcularius HHB13444</name>
    <dbReference type="NCBI Taxonomy" id="1314778"/>
    <lineage>
        <taxon>Eukaryota</taxon>
        <taxon>Fungi</taxon>
        <taxon>Dikarya</taxon>
        <taxon>Basidiomycota</taxon>
        <taxon>Agaricomycotina</taxon>
        <taxon>Agaricomycetes</taxon>
        <taxon>Polyporales</taxon>
        <taxon>Polyporaceae</taxon>
        <taxon>Polyporus</taxon>
    </lineage>
</organism>
<dbReference type="AlphaFoldDB" id="A0A5C3P5Y4"/>
<name>A0A5C3P5Y4_9APHY</name>
<dbReference type="STRING" id="1314778.A0A5C3P5Y4"/>
<dbReference type="PROSITE" id="PS50011">
    <property type="entry name" value="PROTEIN_KINASE_DOM"/>
    <property type="match status" value="1"/>
</dbReference>
<feature type="non-terminal residue" evidence="2">
    <location>
        <position position="1"/>
    </location>
</feature>
<dbReference type="GO" id="GO:0005524">
    <property type="term" value="F:ATP binding"/>
    <property type="evidence" value="ECO:0007669"/>
    <property type="project" value="InterPro"/>
</dbReference>